<sequence length="193" mass="21630">MFHFYAVLSRMKYINRWGLMRNTREENLCEHSFETAVIAHALAVLRNTRFGGNVNPERAALLALYHDATEILTGDLPTPVKYYNPEIRSAYAEVEKTARKKLLSLLPADLKPGYEAILAANGESDRKLLPLVKAADKLSAVIKCMEEKGAGNSEFAKAEVALRQAVADMHLPEADCFVEEFLPSYQLTLDEQD</sequence>
<dbReference type="PANTHER" id="PTHR11845:SF13">
    <property type="entry name" value="5'-DEOXYNUCLEOTIDASE HDDC2"/>
    <property type="match status" value="1"/>
</dbReference>
<dbReference type="SMART" id="SM00471">
    <property type="entry name" value="HDc"/>
    <property type="match status" value="1"/>
</dbReference>
<proteinExistence type="predicted"/>
<evidence type="ECO:0000313" key="3">
    <source>
        <dbReference type="EMBL" id="TGJ77032.1"/>
    </source>
</evidence>
<dbReference type="Gene3D" id="1.10.3210.10">
    <property type="entry name" value="Hypothetical protein af1432"/>
    <property type="match status" value="1"/>
</dbReference>
<dbReference type="EMBL" id="SRMQ01000003">
    <property type="protein sequence ID" value="TGJ77032.1"/>
    <property type="molecule type" value="Genomic_DNA"/>
</dbReference>
<evidence type="ECO:0000313" key="4">
    <source>
        <dbReference type="Proteomes" id="UP000297714"/>
    </source>
</evidence>
<dbReference type="NCBIfam" id="NF003009">
    <property type="entry name" value="PRK03826.1"/>
    <property type="match status" value="1"/>
</dbReference>
<dbReference type="Proteomes" id="UP000297714">
    <property type="component" value="Unassembled WGS sequence"/>
</dbReference>
<comment type="caution">
    <text evidence="3">The sequence shown here is derived from an EMBL/GenBank/DDBJ whole genome shotgun (WGS) entry which is preliminary data.</text>
</comment>
<dbReference type="SUPFAM" id="SSF109604">
    <property type="entry name" value="HD-domain/PDEase-like"/>
    <property type="match status" value="1"/>
</dbReference>
<dbReference type="PANTHER" id="PTHR11845">
    <property type="entry name" value="5'-DEOXYNUCLEOTIDASE HDDC2"/>
    <property type="match status" value="1"/>
</dbReference>
<dbReference type="GO" id="GO:0005737">
    <property type="term" value="C:cytoplasm"/>
    <property type="evidence" value="ECO:0007669"/>
    <property type="project" value="TreeGrafter"/>
</dbReference>
<evidence type="ECO:0000256" key="1">
    <source>
        <dbReference type="ARBA" id="ARBA00022801"/>
    </source>
</evidence>
<dbReference type="InterPro" id="IPR039356">
    <property type="entry name" value="YfbR/HDDC2"/>
</dbReference>
<feature type="domain" description="HD/PDEase" evidence="2">
    <location>
        <begin position="24"/>
        <end position="150"/>
    </location>
</feature>
<accession>A0A4Z0YJI9</accession>
<organism evidence="3 4">
    <name type="scientific">Caproiciproducens galactitolivorans</name>
    <dbReference type="NCBI Taxonomy" id="642589"/>
    <lineage>
        <taxon>Bacteria</taxon>
        <taxon>Bacillati</taxon>
        <taxon>Bacillota</taxon>
        <taxon>Clostridia</taxon>
        <taxon>Eubacteriales</taxon>
        <taxon>Acutalibacteraceae</taxon>
        <taxon>Caproiciproducens</taxon>
    </lineage>
</organism>
<protein>
    <submittedName>
        <fullName evidence="3">5'-deoxynucleotidase YfbR</fullName>
        <ecNumber evidence="3">3.1.3.89</ecNumber>
    </submittedName>
</protein>
<dbReference type="OrthoDB" id="9812744at2"/>
<name>A0A4Z0YJI9_9FIRM</name>
<dbReference type="AlphaFoldDB" id="A0A4Z0YJI9"/>
<reference evidence="3 4" key="1">
    <citation type="submission" date="2019-04" db="EMBL/GenBank/DDBJ databases">
        <authorList>
            <person name="Poehlein A."/>
            <person name="Bengelsdorf F.R."/>
            <person name="Duerre P."/>
            <person name="Daniel R."/>
        </authorList>
    </citation>
    <scope>NUCLEOTIDE SEQUENCE [LARGE SCALE GENOMIC DNA]</scope>
    <source>
        <strain evidence="3 4">BS-1</strain>
    </source>
</reference>
<keyword evidence="1 3" id="KW-0378">Hydrolase</keyword>
<dbReference type="GO" id="GO:0002953">
    <property type="term" value="F:5'-deoxynucleotidase activity"/>
    <property type="evidence" value="ECO:0007669"/>
    <property type="project" value="UniProtKB-EC"/>
</dbReference>
<dbReference type="Pfam" id="PF12917">
    <property type="entry name" value="YfbR-like"/>
    <property type="match status" value="1"/>
</dbReference>
<gene>
    <name evidence="3" type="primary">yfbR</name>
    <name evidence="3" type="ORF">CAGA_11070</name>
</gene>
<dbReference type="EC" id="3.1.3.89" evidence="3"/>
<dbReference type="InterPro" id="IPR003607">
    <property type="entry name" value="HD/PDEase_dom"/>
</dbReference>
<keyword evidence="4" id="KW-1185">Reference proteome</keyword>
<dbReference type="RefSeq" id="WP_135658615.1">
    <property type="nucleotide sequence ID" value="NZ_JAJUFJ010000006.1"/>
</dbReference>
<evidence type="ECO:0000259" key="2">
    <source>
        <dbReference type="SMART" id="SM00471"/>
    </source>
</evidence>